<organism evidence="2 3">
    <name type="scientific">Staphylococcus carnosus</name>
    <dbReference type="NCBI Taxonomy" id="1281"/>
    <lineage>
        <taxon>Bacteria</taxon>
        <taxon>Bacillati</taxon>
        <taxon>Bacillota</taxon>
        <taxon>Bacilli</taxon>
        <taxon>Bacillales</taxon>
        <taxon>Staphylococcaceae</taxon>
        <taxon>Staphylococcus</taxon>
    </lineage>
</organism>
<dbReference type="RefSeq" id="WP_041613043.1">
    <property type="nucleotide sequence ID" value="NZ_BKAP01000002.1"/>
</dbReference>
<comment type="caution">
    <text evidence="2">The sequence shown here is derived from an EMBL/GenBank/DDBJ whole genome shotgun (WGS) entry which is preliminary data.</text>
</comment>
<dbReference type="EMBL" id="LAIU01000002">
    <property type="protein sequence ID" value="KKB25727.1"/>
    <property type="molecule type" value="Genomic_DNA"/>
</dbReference>
<reference evidence="2 3" key="1">
    <citation type="submission" date="2015-03" db="EMBL/GenBank/DDBJ databases">
        <title>Draft Genome Sequence of S. carnosus subsp. utilis LTH 7013, Isolated from South Tirolean Ham.</title>
        <authorList>
            <person name="Mueller A."/>
            <person name="Huptas C."/>
            <person name="Wenning M."/>
            <person name="Weiss A."/>
            <person name="Schmidt H."/>
        </authorList>
    </citation>
    <scope>NUCLEOTIDE SEQUENCE [LARGE SCALE GENOMIC DNA]</scope>
    <source>
        <strain evidence="2 3">LTH7013</strain>
    </source>
</reference>
<dbReference type="Proteomes" id="UP000033530">
    <property type="component" value="Unassembled WGS sequence"/>
</dbReference>
<protein>
    <submittedName>
        <fullName evidence="2">Uncharacterized protein</fullName>
    </submittedName>
</protein>
<gene>
    <name evidence="2" type="ORF">VV61_03830</name>
</gene>
<proteinExistence type="predicted"/>
<name>A0AAJ0JPS5_STACA</name>
<evidence type="ECO:0000313" key="3">
    <source>
        <dbReference type="Proteomes" id="UP000033530"/>
    </source>
</evidence>
<dbReference type="AlphaFoldDB" id="A0AAJ0JPS5"/>
<feature type="transmembrane region" description="Helical" evidence="1">
    <location>
        <begin position="33"/>
        <end position="57"/>
    </location>
</feature>
<evidence type="ECO:0000313" key="2">
    <source>
        <dbReference type="EMBL" id="KKB25727.1"/>
    </source>
</evidence>
<sequence length="67" mass="7661">MKVSGEVRFTITLILVFGIGFIIQNFFTTNNWVTFLIKLVINVIVALVLTVLINFIFEKIEKNKTGK</sequence>
<keyword evidence="1" id="KW-0812">Transmembrane</keyword>
<keyword evidence="1" id="KW-0472">Membrane</keyword>
<evidence type="ECO:0000256" key="1">
    <source>
        <dbReference type="SAM" id="Phobius"/>
    </source>
</evidence>
<accession>A0AAJ0JPS5</accession>
<keyword evidence="1" id="KW-1133">Transmembrane helix</keyword>
<feature type="transmembrane region" description="Helical" evidence="1">
    <location>
        <begin position="7"/>
        <end position="27"/>
    </location>
</feature>